<dbReference type="GO" id="GO:0005634">
    <property type="term" value="C:nucleus"/>
    <property type="evidence" value="ECO:0007669"/>
    <property type="project" value="TreeGrafter"/>
</dbReference>
<dbReference type="GO" id="GO:0048254">
    <property type="term" value="P:snoRNA localization"/>
    <property type="evidence" value="ECO:0007669"/>
    <property type="project" value="TreeGrafter"/>
</dbReference>
<dbReference type="PANTHER" id="PTHR13483">
    <property type="entry name" value="BOX C_D SNORNA PROTEIN 1-RELATED"/>
    <property type="match status" value="1"/>
</dbReference>
<evidence type="ECO:0000313" key="11">
    <source>
        <dbReference type="Proteomes" id="UP001152484"/>
    </source>
</evidence>
<dbReference type="GO" id="GO:0000492">
    <property type="term" value="P:box C/D snoRNP assembly"/>
    <property type="evidence" value="ECO:0007669"/>
    <property type="project" value="TreeGrafter"/>
</dbReference>
<dbReference type="PROSITE" id="PS51083">
    <property type="entry name" value="ZF_HIT"/>
    <property type="match status" value="1"/>
</dbReference>
<evidence type="ECO:0000256" key="5">
    <source>
        <dbReference type="ARBA" id="ARBA00049598"/>
    </source>
</evidence>
<accession>A0A9P0Z9R7</accession>
<evidence type="ECO:0000256" key="7">
    <source>
        <dbReference type="PROSITE-ProRule" id="PRU00453"/>
    </source>
</evidence>
<evidence type="ECO:0000256" key="6">
    <source>
        <dbReference type="ARBA" id="ARBA00049654"/>
    </source>
</evidence>
<evidence type="ECO:0000256" key="4">
    <source>
        <dbReference type="ARBA" id="ARBA00022833"/>
    </source>
</evidence>
<dbReference type="PANTHER" id="PTHR13483:SF3">
    <property type="entry name" value="BOX C_D SNORNA PROTEIN 1"/>
    <property type="match status" value="1"/>
</dbReference>
<evidence type="ECO:0000256" key="3">
    <source>
        <dbReference type="ARBA" id="ARBA00022771"/>
    </source>
</evidence>
<dbReference type="GO" id="GO:0000463">
    <property type="term" value="P:maturation of LSU-rRNA from tricistronic rRNA transcript (SSU-rRNA, 5.8S rRNA, LSU-rRNA)"/>
    <property type="evidence" value="ECO:0007669"/>
    <property type="project" value="TreeGrafter"/>
</dbReference>
<dbReference type="EMBL" id="CAMAPE010000027">
    <property type="protein sequence ID" value="CAH9092120.1"/>
    <property type="molecule type" value="Genomic_DNA"/>
</dbReference>
<keyword evidence="1" id="KW-0597">Phosphoprotein</keyword>
<comment type="function">
    <text evidence="5">Required for box C/D snoRNAs accumulation involved in snoRNA processing, snoRNA transport to the nucleolus and ribosome biogenesis.</text>
</comment>
<comment type="similarity">
    <text evidence="6">Belongs to the BCD1 family.</text>
</comment>
<reference evidence="10" key="1">
    <citation type="submission" date="2022-07" db="EMBL/GenBank/DDBJ databases">
        <authorList>
            <person name="Macas J."/>
            <person name="Novak P."/>
            <person name="Neumann P."/>
        </authorList>
    </citation>
    <scope>NUCLEOTIDE SEQUENCE</scope>
</reference>
<dbReference type="InterPro" id="IPR051639">
    <property type="entry name" value="BCD1"/>
</dbReference>
<feature type="region of interest" description="Disordered" evidence="8">
    <location>
        <begin position="278"/>
        <end position="301"/>
    </location>
</feature>
<keyword evidence="11" id="KW-1185">Reference proteome</keyword>
<dbReference type="Proteomes" id="UP001152484">
    <property type="component" value="Unassembled WGS sequence"/>
</dbReference>
<dbReference type="Gene3D" id="3.30.60.190">
    <property type="match status" value="1"/>
</dbReference>
<dbReference type="InterPro" id="IPR007529">
    <property type="entry name" value="Znf_HIT"/>
</dbReference>
<dbReference type="Pfam" id="PF04438">
    <property type="entry name" value="zf-HIT"/>
    <property type="match status" value="1"/>
</dbReference>
<proteinExistence type="inferred from homology"/>
<dbReference type="GO" id="GO:0008270">
    <property type="term" value="F:zinc ion binding"/>
    <property type="evidence" value="ECO:0007669"/>
    <property type="project" value="UniProtKB-UniRule"/>
</dbReference>
<dbReference type="SUPFAM" id="SSF144232">
    <property type="entry name" value="HIT/MYND zinc finger-like"/>
    <property type="match status" value="1"/>
</dbReference>
<sequence length="413" mass="47368">MDDGEAQTAAEEQTAAQCQECKLKPWRYKCPGCSRRTCSLPCVKAHKEISGCTGKKPFNDVVPISQFDDNLLLSDYNMLEDVKRVADSARKMSHRFCCYPQFWLPYPLHSLKRAASSRRTTLLFLPPGMSKREKNLSSYNNRKKFISWTIEWQFHCEKDVILMDHRVHENTNLRSLIEKHLNLGPWKHPLKQFCNIPLDSLKFFIRKHHKGHKSPYLQLDINVPLREQFCNLIILEYPVIHVFLPTQAIEFEVVKNPIPEQVKPKEVINNHIHSSPKGVTFKEEEIEDDDSSDPRQCPHVSYPINNADNVEVVIPTTSTVEEKGSEEQQPVQDVPSDREDSGAMDIAFLDNMAFEFDPKLIDTYTDLIAESNPDACLEGSLTDAQYLFDGTWDDFCNGMLPGNEELEEGEIAP</sequence>
<dbReference type="AlphaFoldDB" id="A0A9P0Z9R7"/>
<gene>
    <name evidence="10" type="ORF">CEURO_LOCUS11852</name>
</gene>
<organism evidence="10 11">
    <name type="scientific">Cuscuta europaea</name>
    <name type="common">European dodder</name>
    <dbReference type="NCBI Taxonomy" id="41803"/>
    <lineage>
        <taxon>Eukaryota</taxon>
        <taxon>Viridiplantae</taxon>
        <taxon>Streptophyta</taxon>
        <taxon>Embryophyta</taxon>
        <taxon>Tracheophyta</taxon>
        <taxon>Spermatophyta</taxon>
        <taxon>Magnoliopsida</taxon>
        <taxon>eudicotyledons</taxon>
        <taxon>Gunneridae</taxon>
        <taxon>Pentapetalae</taxon>
        <taxon>asterids</taxon>
        <taxon>lamiids</taxon>
        <taxon>Solanales</taxon>
        <taxon>Convolvulaceae</taxon>
        <taxon>Cuscuteae</taxon>
        <taxon>Cuscuta</taxon>
        <taxon>Cuscuta subgen. Cuscuta</taxon>
    </lineage>
</organism>
<evidence type="ECO:0000259" key="9">
    <source>
        <dbReference type="PROSITE" id="PS51083"/>
    </source>
</evidence>
<evidence type="ECO:0000313" key="10">
    <source>
        <dbReference type="EMBL" id="CAH9092120.1"/>
    </source>
</evidence>
<name>A0A9P0Z9R7_CUSEU</name>
<feature type="domain" description="HIT-type" evidence="9">
    <location>
        <begin position="18"/>
        <end position="52"/>
    </location>
</feature>
<evidence type="ECO:0000256" key="2">
    <source>
        <dbReference type="ARBA" id="ARBA00022723"/>
    </source>
</evidence>
<evidence type="ECO:0000256" key="8">
    <source>
        <dbReference type="SAM" id="MobiDB-lite"/>
    </source>
</evidence>
<dbReference type="OrthoDB" id="272357at2759"/>
<feature type="region of interest" description="Disordered" evidence="8">
    <location>
        <begin position="319"/>
        <end position="339"/>
    </location>
</feature>
<keyword evidence="3 7" id="KW-0863">Zinc-finger</keyword>
<dbReference type="CDD" id="cd23023">
    <property type="entry name" value="zf-HIT_BCD1"/>
    <property type="match status" value="1"/>
</dbReference>
<dbReference type="InterPro" id="IPR057721">
    <property type="entry name" value="BCD1_alpha/beta"/>
</dbReference>
<evidence type="ECO:0000256" key="1">
    <source>
        <dbReference type="ARBA" id="ARBA00022553"/>
    </source>
</evidence>
<dbReference type="GO" id="GO:0070761">
    <property type="term" value="C:pre-snoRNP complex"/>
    <property type="evidence" value="ECO:0007669"/>
    <property type="project" value="TreeGrafter"/>
</dbReference>
<keyword evidence="4" id="KW-0862">Zinc</keyword>
<dbReference type="Pfam" id="PF25790">
    <property type="entry name" value="BCD1"/>
    <property type="match status" value="1"/>
</dbReference>
<comment type="caution">
    <text evidence="10">The sequence shown here is derived from an EMBL/GenBank/DDBJ whole genome shotgun (WGS) entry which is preliminary data.</text>
</comment>
<keyword evidence="2" id="KW-0479">Metal-binding</keyword>
<protein>
    <recommendedName>
        <fullName evidence="9">HIT-type domain-containing protein</fullName>
    </recommendedName>
</protein>